<evidence type="ECO:0000313" key="2">
    <source>
        <dbReference type="EMBL" id="TFB18897.1"/>
    </source>
</evidence>
<dbReference type="InterPro" id="IPR019734">
    <property type="entry name" value="TPR_rpt"/>
</dbReference>
<protein>
    <submittedName>
        <fullName evidence="2">Tetratricopeptide repeat protein</fullName>
    </submittedName>
</protein>
<sequence>MIENECKKRSKTMDVDKLKSLRQANQLDEARKLALSLLEDHPHDPDILLQTAYIHDQQDMAPQAISFYKQALEHDLNLEDRREALLCLGSSYRAVGLYELARETLEIGMSEYPDYNAFYIFFAMTLYNLDDTDLAMEFLMTKLLETTDDESIKAYSRALEFYSSRLDEVFN</sequence>
<dbReference type="SMART" id="SM00028">
    <property type="entry name" value="TPR"/>
    <property type="match status" value="2"/>
</dbReference>
<feature type="domain" description="Tetratrico peptide repeat group 5" evidence="1">
    <location>
        <begin position="47"/>
        <end position="162"/>
    </location>
</feature>
<evidence type="ECO:0000259" key="1">
    <source>
        <dbReference type="Pfam" id="PF12688"/>
    </source>
</evidence>
<evidence type="ECO:0000313" key="3">
    <source>
        <dbReference type="Proteomes" id="UP000297975"/>
    </source>
</evidence>
<dbReference type="Gene3D" id="1.25.40.10">
    <property type="entry name" value="Tetratricopeptide repeat domain"/>
    <property type="match status" value="1"/>
</dbReference>
<gene>
    <name evidence="2" type="ORF">E3U55_11535</name>
</gene>
<dbReference type="Pfam" id="PF12688">
    <property type="entry name" value="TPR_5"/>
    <property type="match status" value="1"/>
</dbReference>
<name>A0A4Y8IFQ2_9BACI</name>
<dbReference type="EMBL" id="SOPW01000012">
    <property type="protein sequence ID" value="TFB18897.1"/>
    <property type="molecule type" value="Genomic_DNA"/>
</dbReference>
<dbReference type="Proteomes" id="UP000297975">
    <property type="component" value="Unassembled WGS sequence"/>
</dbReference>
<proteinExistence type="predicted"/>
<keyword evidence="3" id="KW-1185">Reference proteome</keyword>
<dbReference type="SUPFAM" id="SSF48452">
    <property type="entry name" value="TPR-like"/>
    <property type="match status" value="1"/>
</dbReference>
<comment type="caution">
    <text evidence="2">The sequence shown here is derived from an EMBL/GenBank/DDBJ whole genome shotgun (WGS) entry which is preliminary data.</text>
</comment>
<dbReference type="OrthoDB" id="193829at2"/>
<organism evidence="2 3">
    <name type="scientific">Filobacillus milosensis</name>
    <dbReference type="NCBI Taxonomy" id="94137"/>
    <lineage>
        <taxon>Bacteria</taxon>
        <taxon>Bacillati</taxon>
        <taxon>Bacillota</taxon>
        <taxon>Bacilli</taxon>
        <taxon>Bacillales</taxon>
        <taxon>Bacillaceae</taxon>
        <taxon>Filobacillus</taxon>
    </lineage>
</organism>
<accession>A0A4Y8IFQ2</accession>
<dbReference type="InterPro" id="IPR011990">
    <property type="entry name" value="TPR-like_helical_dom_sf"/>
</dbReference>
<reference evidence="2 3" key="1">
    <citation type="submission" date="2019-03" db="EMBL/GenBank/DDBJ databases">
        <authorList>
            <person name="He R.-H."/>
        </authorList>
    </citation>
    <scope>NUCLEOTIDE SEQUENCE [LARGE SCALE GENOMIC DNA]</scope>
    <source>
        <strain evidence="3">SH 714</strain>
    </source>
</reference>
<dbReference type="InterPro" id="IPR041656">
    <property type="entry name" value="TPR_5"/>
</dbReference>
<dbReference type="AlphaFoldDB" id="A0A4Y8IFQ2"/>